<sequence>MGEWLPGAAIGSSFEHCLEVCACTNGKAERVVVIDDVAVAAEQGRVFLRAGHTMFYVEPVMLFLNNWGEYFVETSDGKVDIGRVYEGVVPSRYHRADIWPGIKVRIYDRDVLKRKRATQAENFCVVFLEMALAALTVFPAVQAVMNVGEMLHVGIGARSLMVVAIGMLMRKPALRWMEDVDRRVERFMGIPSIEEWKAN</sequence>
<dbReference type="EMBL" id="LCPB01000020">
    <property type="protein sequence ID" value="KKU89031.1"/>
    <property type="molecule type" value="Genomic_DNA"/>
</dbReference>
<feature type="transmembrane region" description="Helical" evidence="1">
    <location>
        <begin position="150"/>
        <end position="169"/>
    </location>
</feature>
<keyword evidence="1" id="KW-0812">Transmembrane</keyword>
<feature type="transmembrane region" description="Helical" evidence="1">
    <location>
        <begin position="123"/>
        <end position="144"/>
    </location>
</feature>
<keyword evidence="1" id="KW-1133">Transmembrane helix</keyword>
<organism evidence="2 3">
    <name type="scientific">Candidatus Wolfebacteria bacterium GW2011_GWA2_47_9b</name>
    <dbReference type="NCBI Taxonomy" id="1619005"/>
    <lineage>
        <taxon>Bacteria</taxon>
        <taxon>Candidatus Wolfeibacteriota</taxon>
    </lineage>
</organism>
<evidence type="ECO:0000313" key="2">
    <source>
        <dbReference type="EMBL" id="KKU89031.1"/>
    </source>
</evidence>
<keyword evidence="1" id="KW-0472">Membrane</keyword>
<reference evidence="2 3" key="1">
    <citation type="journal article" date="2015" name="Nature">
        <title>rRNA introns, odd ribosomes, and small enigmatic genomes across a large radiation of phyla.</title>
        <authorList>
            <person name="Brown C.T."/>
            <person name="Hug L.A."/>
            <person name="Thomas B.C."/>
            <person name="Sharon I."/>
            <person name="Castelle C.J."/>
            <person name="Singh A."/>
            <person name="Wilkins M.J."/>
            <person name="Williams K.H."/>
            <person name="Banfield J.F."/>
        </authorList>
    </citation>
    <scope>NUCLEOTIDE SEQUENCE [LARGE SCALE GENOMIC DNA]</scope>
</reference>
<evidence type="ECO:0000313" key="3">
    <source>
        <dbReference type="Proteomes" id="UP000033882"/>
    </source>
</evidence>
<protein>
    <submittedName>
        <fullName evidence="2">Uncharacterized protein</fullName>
    </submittedName>
</protein>
<accession>A0A0G1U4M7</accession>
<dbReference type="Proteomes" id="UP000033882">
    <property type="component" value="Unassembled WGS sequence"/>
</dbReference>
<evidence type="ECO:0000256" key="1">
    <source>
        <dbReference type="SAM" id="Phobius"/>
    </source>
</evidence>
<gene>
    <name evidence="2" type="ORF">UY19_C0020G0011</name>
</gene>
<comment type="caution">
    <text evidence="2">The sequence shown here is derived from an EMBL/GenBank/DDBJ whole genome shotgun (WGS) entry which is preliminary data.</text>
</comment>
<name>A0A0G1U4M7_9BACT</name>
<proteinExistence type="predicted"/>
<dbReference type="AlphaFoldDB" id="A0A0G1U4M7"/>